<protein>
    <submittedName>
        <fullName evidence="1">Uncharacterized protein</fullName>
    </submittedName>
</protein>
<dbReference type="Proteomes" id="UP000006038">
    <property type="component" value="Chromosome 12"/>
</dbReference>
<dbReference type="HOGENOM" id="CLU_2041643_0_0_1"/>
<accession>J3NAQ4</accession>
<reference evidence="1" key="2">
    <citation type="submission" date="2013-04" db="UniProtKB">
        <authorList>
            <consortium name="EnsemblPlants"/>
        </authorList>
    </citation>
    <scope>IDENTIFICATION</scope>
</reference>
<name>J3NAQ4_ORYBR</name>
<dbReference type="EnsemblPlants" id="OB12G10620.1">
    <property type="protein sequence ID" value="OB12G10620.1"/>
    <property type="gene ID" value="OB12G10620"/>
</dbReference>
<reference evidence="1" key="1">
    <citation type="journal article" date="2013" name="Nat. Commun.">
        <title>Whole-genome sequencing of Oryza brachyantha reveals mechanisms underlying Oryza genome evolution.</title>
        <authorList>
            <person name="Chen J."/>
            <person name="Huang Q."/>
            <person name="Gao D."/>
            <person name="Wang J."/>
            <person name="Lang Y."/>
            <person name="Liu T."/>
            <person name="Li B."/>
            <person name="Bai Z."/>
            <person name="Luis Goicoechea J."/>
            <person name="Liang C."/>
            <person name="Chen C."/>
            <person name="Zhang W."/>
            <person name="Sun S."/>
            <person name="Liao Y."/>
            <person name="Zhang X."/>
            <person name="Yang L."/>
            <person name="Song C."/>
            <person name="Wang M."/>
            <person name="Shi J."/>
            <person name="Liu G."/>
            <person name="Liu J."/>
            <person name="Zhou H."/>
            <person name="Zhou W."/>
            <person name="Yu Q."/>
            <person name="An N."/>
            <person name="Chen Y."/>
            <person name="Cai Q."/>
            <person name="Wang B."/>
            <person name="Liu B."/>
            <person name="Min J."/>
            <person name="Huang Y."/>
            <person name="Wu H."/>
            <person name="Li Z."/>
            <person name="Zhang Y."/>
            <person name="Yin Y."/>
            <person name="Song W."/>
            <person name="Jiang J."/>
            <person name="Jackson S.A."/>
            <person name="Wing R.A."/>
            <person name="Wang J."/>
            <person name="Chen M."/>
        </authorList>
    </citation>
    <scope>NUCLEOTIDE SEQUENCE [LARGE SCALE GENOMIC DNA]</scope>
    <source>
        <strain evidence="1">cv. IRGC 101232</strain>
    </source>
</reference>
<keyword evidence="2" id="KW-1185">Reference proteome</keyword>
<dbReference type="AlphaFoldDB" id="J3NAQ4"/>
<evidence type="ECO:0000313" key="1">
    <source>
        <dbReference type="EnsemblPlants" id="OB12G10620.1"/>
    </source>
</evidence>
<proteinExistence type="predicted"/>
<sequence>MDLKEDVIRRWGTLGEAIERQVVDQRWNPWCEAETGSGDHSDLEVRWTQGLMHKGLQGLGEGRREQELKTESDRERRIGCRKEVEDDTDAANRVWIGQDLESNWVRKLRDRFGINQESESV</sequence>
<organism evidence="1">
    <name type="scientific">Oryza brachyantha</name>
    <name type="common">malo sina</name>
    <dbReference type="NCBI Taxonomy" id="4533"/>
    <lineage>
        <taxon>Eukaryota</taxon>
        <taxon>Viridiplantae</taxon>
        <taxon>Streptophyta</taxon>
        <taxon>Embryophyta</taxon>
        <taxon>Tracheophyta</taxon>
        <taxon>Spermatophyta</taxon>
        <taxon>Magnoliopsida</taxon>
        <taxon>Liliopsida</taxon>
        <taxon>Poales</taxon>
        <taxon>Poaceae</taxon>
        <taxon>BOP clade</taxon>
        <taxon>Oryzoideae</taxon>
        <taxon>Oryzeae</taxon>
        <taxon>Oryzinae</taxon>
        <taxon>Oryza</taxon>
    </lineage>
</organism>
<dbReference type="Gramene" id="OB12G10620.1">
    <property type="protein sequence ID" value="OB12G10620.1"/>
    <property type="gene ID" value="OB12G10620"/>
</dbReference>
<evidence type="ECO:0000313" key="2">
    <source>
        <dbReference type="Proteomes" id="UP000006038"/>
    </source>
</evidence>